<feature type="region of interest" description="Disordered" evidence="1">
    <location>
        <begin position="61"/>
        <end position="87"/>
    </location>
</feature>
<evidence type="ECO:0000256" key="1">
    <source>
        <dbReference type="SAM" id="MobiDB-lite"/>
    </source>
</evidence>
<organism evidence="2 3">
    <name type="scientific">Durusdinium trenchii</name>
    <dbReference type="NCBI Taxonomy" id="1381693"/>
    <lineage>
        <taxon>Eukaryota</taxon>
        <taxon>Sar</taxon>
        <taxon>Alveolata</taxon>
        <taxon>Dinophyceae</taxon>
        <taxon>Suessiales</taxon>
        <taxon>Symbiodiniaceae</taxon>
        <taxon>Durusdinium</taxon>
    </lineage>
</organism>
<proteinExistence type="predicted"/>
<keyword evidence="3" id="KW-1185">Reference proteome</keyword>
<comment type="caution">
    <text evidence="2">The sequence shown here is derived from an EMBL/GenBank/DDBJ whole genome shotgun (WGS) entry which is preliminary data.</text>
</comment>
<reference evidence="2 3" key="1">
    <citation type="submission" date="2024-02" db="EMBL/GenBank/DDBJ databases">
        <authorList>
            <person name="Chen Y."/>
            <person name="Shah S."/>
            <person name="Dougan E. K."/>
            <person name="Thang M."/>
            <person name="Chan C."/>
        </authorList>
    </citation>
    <scope>NUCLEOTIDE SEQUENCE [LARGE SCALE GENOMIC DNA]</scope>
</reference>
<sequence>MTLKHLVFPAAFMYVSLTYTSIHACMHTYIHPYIHIYIYIYTHGLVLATLQLQGLCWPPPPPSPPRSPPSSLSLPRRPTADPKPEAWAQCPVEPMSKGLDKYVQTMSDFCSISSCSSAVRRPSLLTPASCANSTSDRPNSTRIAFRVLPPEEAVELVESEQLRADSHFSPLLPPQSWTLPQLPDLQTSGLPAWDPFDIQVVETTQLIPAQANEPTAIGKINFIKALLYIFKYPFHVVVTALRLHRVGCVCTAWQLHETCCDMQAWQRHAQASRMAIAF</sequence>
<dbReference type="Proteomes" id="UP001642484">
    <property type="component" value="Unassembled WGS sequence"/>
</dbReference>
<evidence type="ECO:0000313" key="2">
    <source>
        <dbReference type="EMBL" id="CAK9063357.1"/>
    </source>
</evidence>
<name>A0ABP0NHV6_9DINO</name>
<protein>
    <submittedName>
        <fullName evidence="2">Uncharacterized protein</fullName>
    </submittedName>
</protein>
<accession>A0ABP0NHV6</accession>
<evidence type="ECO:0000313" key="3">
    <source>
        <dbReference type="Proteomes" id="UP001642484"/>
    </source>
</evidence>
<dbReference type="EMBL" id="CAXAMN010021784">
    <property type="protein sequence ID" value="CAK9063357.1"/>
    <property type="molecule type" value="Genomic_DNA"/>
</dbReference>
<gene>
    <name evidence="2" type="ORF">CCMP2556_LOCUS31140</name>
</gene>